<dbReference type="Pfam" id="PF04127">
    <property type="entry name" value="DFP"/>
    <property type="match status" value="2"/>
</dbReference>
<dbReference type="FunFam" id="3.40.50.10300:FF:000002">
    <property type="entry name" value="Phosphopantothenate--cysteine ligase 2"/>
    <property type="match status" value="1"/>
</dbReference>
<dbReference type="STRING" id="286115.A0A507CQ13"/>
<evidence type="ECO:0000256" key="2">
    <source>
        <dbReference type="SAM" id="MobiDB-lite"/>
    </source>
</evidence>
<feature type="domain" description="DNA/pantothenate metabolism flavoprotein C-terminal" evidence="3">
    <location>
        <begin position="207"/>
        <end position="314"/>
    </location>
</feature>
<feature type="region of interest" description="Disordered" evidence="2">
    <location>
        <begin position="1"/>
        <end position="36"/>
    </location>
</feature>
<evidence type="ECO:0000259" key="3">
    <source>
        <dbReference type="Pfam" id="PF04127"/>
    </source>
</evidence>
<evidence type="ECO:0000313" key="4">
    <source>
        <dbReference type="EMBL" id="TPX41223.1"/>
    </source>
</evidence>
<dbReference type="GO" id="GO:0015937">
    <property type="term" value="P:coenzyme A biosynthetic process"/>
    <property type="evidence" value="ECO:0007669"/>
    <property type="project" value="UniProtKB-ARBA"/>
</dbReference>
<dbReference type="SUPFAM" id="SSF102645">
    <property type="entry name" value="CoaB-like"/>
    <property type="match status" value="1"/>
</dbReference>
<feature type="domain" description="DNA/pantothenate metabolism flavoprotein C-terminal" evidence="3">
    <location>
        <begin position="79"/>
        <end position="134"/>
    </location>
</feature>
<organism evidence="4 5">
    <name type="scientific">Synchytrium endobioticum</name>
    <dbReference type="NCBI Taxonomy" id="286115"/>
    <lineage>
        <taxon>Eukaryota</taxon>
        <taxon>Fungi</taxon>
        <taxon>Fungi incertae sedis</taxon>
        <taxon>Chytridiomycota</taxon>
        <taxon>Chytridiomycota incertae sedis</taxon>
        <taxon>Chytridiomycetes</taxon>
        <taxon>Synchytriales</taxon>
        <taxon>Synchytriaceae</taxon>
        <taxon>Synchytrium</taxon>
    </lineage>
</organism>
<dbReference type="PANTHER" id="PTHR12290">
    <property type="entry name" value="CORNICHON-RELATED"/>
    <property type="match status" value="1"/>
</dbReference>
<dbReference type="VEuPathDB" id="FungiDB:SeMB42_g05659"/>
<gene>
    <name evidence="4" type="ORF">SeMB42_g05659</name>
</gene>
<reference evidence="4 5" key="1">
    <citation type="journal article" date="2019" name="Sci. Rep.">
        <title>Comparative genomics of chytrid fungi reveal insights into the obligate biotrophic and pathogenic lifestyle of Synchytrium endobioticum.</title>
        <authorList>
            <person name="van de Vossenberg B.T.L.H."/>
            <person name="Warris S."/>
            <person name="Nguyen H.D.T."/>
            <person name="van Gent-Pelzer M.P.E."/>
            <person name="Joly D.L."/>
            <person name="van de Geest H.C."/>
            <person name="Bonants P.J.M."/>
            <person name="Smith D.S."/>
            <person name="Levesque C.A."/>
            <person name="van der Lee T.A.J."/>
        </authorList>
    </citation>
    <scope>NUCLEOTIDE SEQUENCE [LARGE SCALE GENOMIC DNA]</scope>
    <source>
        <strain evidence="4 5">MB42</strain>
    </source>
</reference>
<dbReference type="EMBL" id="QEAN01000279">
    <property type="protein sequence ID" value="TPX41223.1"/>
    <property type="molecule type" value="Genomic_DNA"/>
</dbReference>
<protein>
    <submittedName>
        <fullName evidence="4">Phosphopantothenate---cysteine ligase (CTP)</fullName>
    </submittedName>
</protein>
<dbReference type="GO" id="GO:0004632">
    <property type="term" value="F:phosphopantothenate--cysteine ligase activity"/>
    <property type="evidence" value="ECO:0007669"/>
    <property type="project" value="UniProtKB-ARBA"/>
</dbReference>
<evidence type="ECO:0000313" key="5">
    <source>
        <dbReference type="Proteomes" id="UP000317494"/>
    </source>
</evidence>
<feature type="compositionally biased region" description="Low complexity" evidence="2">
    <location>
        <begin position="10"/>
        <end position="23"/>
    </location>
</feature>
<comment type="similarity">
    <text evidence="1">Belongs to the PPC synthetase family.</text>
</comment>
<sequence length="357" mass="40008">MDHRSHRHSQASATTASSAVVSAPDDTMPAENGNSTSSIVSAVSLSEEYFNTTNPPACVQENAAKTHAFVLFHLRQRRRIVLITSGGTTVPLENQTVRFIDNFSAGTRGATSAEYFIDAGYAVIFMHRTFSLQPYTRHYSHSKNCFLDFLQANDQGGIAVVPEYLSQIKNVLLKYQEVRKNNLLLMIDFVTVTDYLFLLRRITQIVALARESAMYYLAAAVSDFYIPASKMVEHKIQSGDGALSLQLDQVPKIIKPLVKEWATKGLIVSFKLETDPTILEDKARRALIRYGHQIVIGNILSTRKSQVHLITQNDAMEITLSPEEVKQDVEIEAKIIPELVQRHTEWIRNIGDWGVGN</sequence>
<comment type="caution">
    <text evidence="4">The sequence shown here is derived from an EMBL/GenBank/DDBJ whole genome shotgun (WGS) entry which is preliminary data.</text>
</comment>
<proteinExistence type="inferred from homology"/>
<evidence type="ECO:0000256" key="1">
    <source>
        <dbReference type="ARBA" id="ARBA00005703"/>
    </source>
</evidence>
<dbReference type="Gene3D" id="3.40.50.10300">
    <property type="entry name" value="CoaB-like"/>
    <property type="match status" value="1"/>
</dbReference>
<name>A0A507CQ13_9FUNG</name>
<keyword evidence="5" id="KW-1185">Reference proteome</keyword>
<dbReference type="InterPro" id="IPR007085">
    <property type="entry name" value="DNA/pantothenate-metab_flavo_C"/>
</dbReference>
<keyword evidence="4" id="KW-0436">Ligase</keyword>
<accession>A0A507CQ13</accession>
<dbReference type="Proteomes" id="UP000317494">
    <property type="component" value="Unassembled WGS sequence"/>
</dbReference>
<dbReference type="AlphaFoldDB" id="A0A507CQ13"/>
<dbReference type="InterPro" id="IPR035929">
    <property type="entry name" value="CoaB-like_sf"/>
</dbReference>